<evidence type="ECO:0000256" key="7">
    <source>
        <dbReference type="ARBA" id="ARBA00022840"/>
    </source>
</evidence>
<feature type="transmembrane region" description="Helical" evidence="12">
    <location>
        <begin position="7"/>
        <end position="29"/>
    </location>
</feature>
<proteinExistence type="inferred from homology"/>
<feature type="region of interest" description="Disordered" evidence="11">
    <location>
        <begin position="606"/>
        <end position="634"/>
    </location>
</feature>
<comment type="subcellular location">
    <subcellularLocation>
        <location evidence="1">Cytoplasm</location>
    </subcellularLocation>
</comment>
<dbReference type="GO" id="GO:0005829">
    <property type="term" value="C:cytosol"/>
    <property type="evidence" value="ECO:0007669"/>
    <property type="project" value="TreeGrafter"/>
</dbReference>
<dbReference type="Gene3D" id="3.30.930.10">
    <property type="entry name" value="Bira Bifunctional Protein, Domain 2"/>
    <property type="match status" value="2"/>
</dbReference>
<dbReference type="PROSITE" id="PS50862">
    <property type="entry name" value="AA_TRNA_LIGASE_II"/>
    <property type="match status" value="1"/>
</dbReference>
<evidence type="ECO:0000259" key="13">
    <source>
        <dbReference type="PROSITE" id="PS50862"/>
    </source>
</evidence>
<dbReference type="Proteomes" id="UP000027581">
    <property type="component" value="Unassembled WGS sequence"/>
</dbReference>
<evidence type="ECO:0000256" key="10">
    <source>
        <dbReference type="ARBA" id="ARBA00047904"/>
    </source>
</evidence>
<keyword evidence="12" id="KW-0812">Transmembrane</keyword>
<organism evidence="14 15">
    <name type="scientific">Plasmodium reichenowi</name>
    <dbReference type="NCBI Taxonomy" id="5854"/>
    <lineage>
        <taxon>Eukaryota</taxon>
        <taxon>Sar</taxon>
        <taxon>Alveolata</taxon>
        <taxon>Apicomplexa</taxon>
        <taxon>Aconoidasida</taxon>
        <taxon>Haemosporida</taxon>
        <taxon>Plasmodiidae</taxon>
        <taxon>Plasmodium</taxon>
        <taxon>Plasmodium (Laverania)</taxon>
    </lineage>
</organism>
<dbReference type="GO" id="GO:0004815">
    <property type="term" value="F:aspartate-tRNA ligase activity"/>
    <property type="evidence" value="ECO:0007669"/>
    <property type="project" value="UniProtKB-EC"/>
</dbReference>
<keyword evidence="15" id="KW-1185">Reference proteome</keyword>
<comment type="similarity">
    <text evidence="2">Belongs to the class-II aminoacyl-tRNA synthetase family. Type 2 subfamily.</text>
</comment>
<dbReference type="GO" id="GO:0005524">
    <property type="term" value="F:ATP binding"/>
    <property type="evidence" value="ECO:0007669"/>
    <property type="project" value="UniProtKB-KW"/>
</dbReference>
<keyword evidence="4" id="KW-0963">Cytoplasm</keyword>
<name>A0A060RU73_PLARE</name>
<keyword evidence="12" id="KW-1133">Transmembrane helix</keyword>
<feature type="compositionally biased region" description="Basic and acidic residues" evidence="11">
    <location>
        <begin position="606"/>
        <end position="617"/>
    </location>
</feature>
<evidence type="ECO:0000256" key="3">
    <source>
        <dbReference type="ARBA" id="ARBA00012841"/>
    </source>
</evidence>
<dbReference type="AlphaFoldDB" id="A0A060RU73"/>
<dbReference type="EMBL" id="HG810766">
    <property type="protein sequence ID" value="CDO63022.1"/>
    <property type="molecule type" value="Genomic_DNA"/>
</dbReference>
<evidence type="ECO:0000256" key="2">
    <source>
        <dbReference type="ARBA" id="ARBA00005312"/>
    </source>
</evidence>
<evidence type="ECO:0000256" key="6">
    <source>
        <dbReference type="ARBA" id="ARBA00022741"/>
    </source>
</evidence>
<keyword evidence="12" id="KW-0472">Membrane</keyword>
<keyword evidence="5 14" id="KW-0436">Ligase</keyword>
<dbReference type="InterPro" id="IPR045864">
    <property type="entry name" value="aa-tRNA-synth_II/BPL/LPL"/>
</dbReference>
<sequence>MIYVVKYLFLICYINTIFLRRVLFCYSYNLSHHFSLYNNSKFVLFKRNKKRNKRNKYHNIYYHKGGFHYDNNIGNNNISNPFFLNKFIYHKKKHKLNFFNSPTFSYDDACILKNLFNSYTTEERVKNKNSDKNVKINVMRKKCMLYLTFNRKENNNVINNKNNNNNNNYNNYNNNNYNNNNNNYHVDELYLSSIGEPYILLPSTSWGHLSLFYGSHLNRDYYTYQDIIKYIETNEKKFVKCMNNNIYNNNDITKQTFIDKKYILIRGRMERKKKQSKRIFLYLRLSNGMYLTCVYEKKIPTNENNKSIYSIDNMYAYIKNLKNESVIDIVGRIKLHGTLYKHNVPYIESLLNQRVIEIVVEQIDCISESFYNPPFIINDSDVHTNKNQMVIRGDNKIVDMEKNKNTEKDNVDTEEHAEKNNVDTEEHAEKNNVDTEEHDEKNYVDTKEHAEKNNVDTEEHAEKNNIDTEEHAEKNNIDTEEHAEKNYVDTEEHAEKNYVDTEEHAEKNNVDTKEYAEKNNVDKTKNIPYNNLHPQQTSNNYEEEKKMNTNENLLKVQNFSLNYRNSINHLIFYIKSKVFQRFRDLLERDGYTEIFTSKFIKIKESEKNPSVDKHENNYEETEDNNLENSSSSDKNINVQLTGSEGGCRCYKLEGQNIVLSQSPQLFKQMLINSDFDKVYEINYCYRNEKFHSSRHLNEFMSLDIEKVIYDNYYEIIIYMYNILKNMNTYINNNYFNELNILSSFYNNNNNYYYTYRASQLCDNPIVISFSEAQDILDKYYRNNKNDILLLQKEENNIHINNKNTYIYNKKYNKYIKILNNEEKQNMKKKIMFESSEKDKLHNIYYYNKILKYYKINKQENKQKQKNLFMSSTHDMYKEYNEANIYNDTYYHFLNSFNKDEFYRKILLFFNNMYDKYDMEKKKLQENNMNVLKTQTQIDGSNIYPKVTYDGNNDNNNNNNNNHDEHIKTLYDLVNIINKKKTNINNNMDNINNNNDDGNNNNDDGNNNNDDGNNNNDDGNVFITEPLSYNNLKNKYILYDDFTNDELNYLYLFIKTNFHSDIFIIDQYPIFLRPYYTCSNMYDLRFSNSYDFIYKGMEIISGSQRIHNLPILLFKTLKENKQISLSTYLHKKDNFTILNYLNNLQKLINKKSTIYKYFNSFQYASKPHGGLALGMERYLITLLNLNNVKNVTLSE</sequence>
<dbReference type="EC" id="6.1.1.12" evidence="3"/>
<dbReference type="PANTHER" id="PTHR43450:SF1">
    <property type="entry name" value="ASPARTATE--TRNA LIGASE, CYTOPLASMIC"/>
    <property type="match status" value="1"/>
</dbReference>
<evidence type="ECO:0000256" key="4">
    <source>
        <dbReference type="ARBA" id="ARBA00022490"/>
    </source>
</evidence>
<keyword evidence="6" id="KW-0547">Nucleotide-binding</keyword>
<dbReference type="SUPFAM" id="SSF50249">
    <property type="entry name" value="Nucleic acid-binding proteins"/>
    <property type="match status" value="1"/>
</dbReference>
<evidence type="ECO:0000256" key="11">
    <source>
        <dbReference type="SAM" id="MobiDB-lite"/>
    </source>
</evidence>
<dbReference type="PRINTS" id="PR01042">
    <property type="entry name" value="TRNASYNTHASP"/>
</dbReference>
<evidence type="ECO:0000313" key="14">
    <source>
        <dbReference type="EMBL" id="CDO63022.1"/>
    </source>
</evidence>
<protein>
    <recommendedName>
        <fullName evidence="3">aspartate--tRNA ligase</fullName>
        <ecNumber evidence="3">6.1.1.12</ecNumber>
    </recommendedName>
</protein>
<keyword evidence="8" id="KW-0648">Protein biosynthesis</keyword>
<dbReference type="InterPro" id="IPR012340">
    <property type="entry name" value="NA-bd_OB-fold"/>
</dbReference>
<gene>
    <name evidence="14" type="ORF">PRCDC_0513400</name>
</gene>
<dbReference type="SUPFAM" id="SSF55681">
    <property type="entry name" value="Class II aaRS and biotin synthetases"/>
    <property type="match status" value="1"/>
</dbReference>
<dbReference type="Pfam" id="PF00152">
    <property type="entry name" value="tRNA-synt_2"/>
    <property type="match status" value="1"/>
</dbReference>
<dbReference type="PANTHER" id="PTHR43450">
    <property type="entry name" value="ASPARTYL-TRNA SYNTHETASE"/>
    <property type="match status" value="1"/>
</dbReference>
<reference evidence="14" key="2">
    <citation type="submission" date="2014-05" db="EMBL/GenBank/DDBJ databases">
        <title>The genome sequences of chimpanzee malaria parasites reveal the path to human adaptation.</title>
        <authorList>
            <person name="Otto T.D."/>
            <person name="Rayner J.C."/>
            <person name="Boehme U."/>
            <person name="Pain A."/>
            <person name="Spottiswoode N."/>
            <person name="Sanders M."/>
            <person name="Quail M."/>
            <person name="Ollomo B."/>
            <person name="Renaud F."/>
            <person name="Thomas A.W."/>
            <person name="Prugnolle F."/>
            <person name="Conway D.J."/>
            <person name="Newbold C."/>
            <person name="Berriman M."/>
        </authorList>
    </citation>
    <scope>NUCLEOTIDE SEQUENCE [LARGE SCALE GENOMIC DNA]</scope>
    <source>
        <strain evidence="14">CDC</strain>
    </source>
</reference>
<dbReference type="PhylomeDB" id="A0A060RU73"/>
<reference evidence="14" key="1">
    <citation type="submission" date="2014-01" db="EMBL/GenBank/DDBJ databases">
        <authorList>
            <person name="Aslett M."/>
        </authorList>
    </citation>
    <scope>NUCLEOTIDE SEQUENCE</scope>
    <source>
        <strain evidence="14">CDC</strain>
    </source>
</reference>
<evidence type="ECO:0000256" key="9">
    <source>
        <dbReference type="ARBA" id="ARBA00023146"/>
    </source>
</evidence>
<comment type="catalytic activity">
    <reaction evidence="10">
        <text>tRNA(Asp) + L-aspartate + ATP = L-aspartyl-tRNA(Asp) + AMP + diphosphate</text>
        <dbReference type="Rhea" id="RHEA:19649"/>
        <dbReference type="Rhea" id="RHEA-COMP:9660"/>
        <dbReference type="Rhea" id="RHEA-COMP:9678"/>
        <dbReference type="ChEBI" id="CHEBI:29991"/>
        <dbReference type="ChEBI" id="CHEBI:30616"/>
        <dbReference type="ChEBI" id="CHEBI:33019"/>
        <dbReference type="ChEBI" id="CHEBI:78442"/>
        <dbReference type="ChEBI" id="CHEBI:78516"/>
        <dbReference type="ChEBI" id="CHEBI:456215"/>
        <dbReference type="EC" id="6.1.1.12"/>
    </reaction>
</comment>
<evidence type="ECO:0000256" key="5">
    <source>
        <dbReference type="ARBA" id="ARBA00022598"/>
    </source>
</evidence>
<accession>A0A060RU73</accession>
<feature type="region of interest" description="Disordered" evidence="11">
    <location>
        <begin position="983"/>
        <end position="1019"/>
    </location>
</feature>
<keyword evidence="9" id="KW-0030">Aminoacyl-tRNA synthetase</keyword>
<evidence type="ECO:0000313" key="15">
    <source>
        <dbReference type="Proteomes" id="UP000027581"/>
    </source>
</evidence>
<keyword evidence="7" id="KW-0067">ATP-binding</keyword>
<evidence type="ECO:0000256" key="1">
    <source>
        <dbReference type="ARBA" id="ARBA00004496"/>
    </source>
</evidence>
<dbReference type="InterPro" id="IPR006195">
    <property type="entry name" value="aa-tRNA-synth_II"/>
</dbReference>
<feature type="domain" description="Aminoacyl-transfer RNA synthetases class-II family profile" evidence="13">
    <location>
        <begin position="572"/>
        <end position="1194"/>
    </location>
</feature>
<evidence type="ECO:0000256" key="12">
    <source>
        <dbReference type="SAM" id="Phobius"/>
    </source>
</evidence>
<dbReference type="InterPro" id="IPR004364">
    <property type="entry name" value="Aa-tRNA-synt_II"/>
</dbReference>
<dbReference type="InterPro" id="IPR004523">
    <property type="entry name" value="Asp-tRNA_synthase_2"/>
</dbReference>
<dbReference type="Gene3D" id="2.40.50.140">
    <property type="entry name" value="Nucleic acid-binding proteins"/>
    <property type="match status" value="1"/>
</dbReference>
<evidence type="ECO:0000256" key="8">
    <source>
        <dbReference type="ARBA" id="ARBA00022917"/>
    </source>
</evidence>
<dbReference type="InterPro" id="IPR002312">
    <property type="entry name" value="Asp/Asn-tRNA-synth_IIb"/>
</dbReference>
<dbReference type="VEuPathDB" id="PlasmoDB:PRCDC_0513400"/>
<feature type="region of interest" description="Disordered" evidence="11">
    <location>
        <begin position="400"/>
        <end position="470"/>
    </location>
</feature>
<dbReference type="GO" id="GO:0017101">
    <property type="term" value="C:aminoacyl-tRNA synthetase multienzyme complex"/>
    <property type="evidence" value="ECO:0007669"/>
    <property type="project" value="TreeGrafter"/>
</dbReference>
<dbReference type="VEuPathDB" id="PlasmoDB:PRG01_0513600"/>
<dbReference type="GO" id="GO:0006422">
    <property type="term" value="P:aspartyl-tRNA aminoacylation"/>
    <property type="evidence" value="ECO:0007669"/>
    <property type="project" value="InterPro"/>
</dbReference>
<dbReference type="GO" id="GO:0003723">
    <property type="term" value="F:RNA binding"/>
    <property type="evidence" value="ECO:0007669"/>
    <property type="project" value="TreeGrafter"/>
</dbReference>